<dbReference type="AlphaFoldDB" id="A0A7W8KDI4"/>
<evidence type="ECO:0000259" key="11">
    <source>
        <dbReference type="PROSITE" id="PS50110"/>
    </source>
</evidence>
<dbReference type="InterPro" id="IPR024187">
    <property type="entry name" value="Sig_transdc_resp-reg_cit/mal"/>
</dbReference>
<dbReference type="Proteomes" id="UP000619376">
    <property type="component" value="Unassembled WGS sequence"/>
</dbReference>
<dbReference type="EMBL" id="JACHFK010000003">
    <property type="protein sequence ID" value="MBB5376187.1"/>
    <property type="molecule type" value="Genomic_DNA"/>
</dbReference>
<dbReference type="Proteomes" id="UP000539473">
    <property type="component" value="Unassembled WGS sequence"/>
</dbReference>
<evidence type="ECO:0000313" key="12">
    <source>
        <dbReference type="EMBL" id="GHF40132.1"/>
    </source>
</evidence>
<dbReference type="InterPro" id="IPR051271">
    <property type="entry name" value="2C-system_Tx_regulators"/>
</dbReference>
<evidence type="ECO:0000256" key="1">
    <source>
        <dbReference type="ARBA" id="ARBA00004496"/>
    </source>
</evidence>
<feature type="domain" description="Response regulatory" evidence="11">
    <location>
        <begin position="8"/>
        <end position="124"/>
    </location>
</feature>
<keyword evidence="2 9" id="KW-0963">Cytoplasm</keyword>
<feature type="modified residue" description="4-aspartylphosphate" evidence="10">
    <location>
        <position position="59"/>
    </location>
</feature>
<keyword evidence="4 9" id="KW-0902">Two-component regulatory system</keyword>
<evidence type="ECO:0000256" key="7">
    <source>
        <dbReference type="ARBA" id="ARBA00023159"/>
    </source>
</evidence>
<reference evidence="13 14" key="3">
    <citation type="submission" date="2020-08" db="EMBL/GenBank/DDBJ databases">
        <title>Genomic Encyclopedia of Type Strains, Phase IV (KMG-IV): sequencing the most valuable type-strain genomes for metagenomic binning, comparative biology and taxonomic classification.</title>
        <authorList>
            <person name="Goeker M."/>
        </authorList>
    </citation>
    <scope>NUCLEOTIDE SEQUENCE [LARGE SCALE GENOMIC DNA]</scope>
    <source>
        <strain evidence="13 14">DSM 27521</strain>
    </source>
</reference>
<keyword evidence="6 9" id="KW-0238">DNA-binding</keyword>
<gene>
    <name evidence="12" type="ORF">GCM10017781_15940</name>
    <name evidence="13" type="ORF">HNQ07_001644</name>
</gene>
<keyword evidence="5 9" id="KW-0805">Transcription regulation</keyword>
<keyword evidence="3 10" id="KW-0597">Phosphoprotein</keyword>
<keyword evidence="15" id="KW-1185">Reference proteome</keyword>
<keyword evidence="7 9" id="KW-0010">Activator</keyword>
<dbReference type="SUPFAM" id="SSF52172">
    <property type="entry name" value="CheY-like"/>
    <property type="match status" value="1"/>
</dbReference>
<proteinExistence type="predicted"/>
<dbReference type="InterPro" id="IPR036390">
    <property type="entry name" value="WH_DNA-bd_sf"/>
</dbReference>
<organism evidence="13 14">
    <name type="scientific">Deinococcus metalli</name>
    <dbReference type="NCBI Taxonomy" id="1141878"/>
    <lineage>
        <taxon>Bacteria</taxon>
        <taxon>Thermotogati</taxon>
        <taxon>Deinococcota</taxon>
        <taxon>Deinococci</taxon>
        <taxon>Deinococcales</taxon>
        <taxon>Deinococcaceae</taxon>
        <taxon>Deinococcus</taxon>
    </lineage>
</organism>
<dbReference type="PANTHER" id="PTHR45526">
    <property type="entry name" value="TRANSCRIPTIONAL REGULATORY PROTEIN DPIA"/>
    <property type="match status" value="1"/>
</dbReference>
<dbReference type="InterPro" id="IPR011006">
    <property type="entry name" value="CheY-like_superfamily"/>
</dbReference>
<sequence length="220" mass="23421">MSAPPAIRTLIVEDDPRIAALHTRWLHDAGGFEVLGFAETVRIARSMVATLRPALLLLDVQLPDGRGLDFLRELRVAGARVDAILVTAANDSASVQDALIHGAADYLVKPVTPGRFGVALGRARERAAVWAQPEVRQGDLDALLSTPASAASGLDADTLQRVRAALRGGPPRTAADLGTALGLSRVTAWRYLEHLVEVGEAAVETDVGTVGRPAKRYRRS</sequence>
<dbReference type="PROSITE" id="PS50110">
    <property type="entry name" value="RESPONSE_REGULATORY"/>
    <property type="match status" value="1"/>
</dbReference>
<comment type="caution">
    <text evidence="13">The sequence shown here is derived from an EMBL/GenBank/DDBJ whole genome shotgun (WGS) entry which is preliminary data.</text>
</comment>
<dbReference type="Gene3D" id="3.40.50.2300">
    <property type="match status" value="1"/>
</dbReference>
<evidence type="ECO:0000256" key="5">
    <source>
        <dbReference type="ARBA" id="ARBA00023015"/>
    </source>
</evidence>
<dbReference type="GO" id="GO:0003700">
    <property type="term" value="F:DNA-binding transcription factor activity"/>
    <property type="evidence" value="ECO:0007669"/>
    <property type="project" value="InterPro"/>
</dbReference>
<evidence type="ECO:0000256" key="9">
    <source>
        <dbReference type="PIRNR" id="PIRNR006171"/>
    </source>
</evidence>
<reference evidence="12" key="1">
    <citation type="journal article" date="2014" name="Int. J. Syst. Evol. Microbiol.">
        <title>Complete genome of a new Firmicutes species belonging to the dominant human colonic microbiota ('Ruminococcus bicirculans') reveals two chromosomes and a selective capacity to utilize plant glucans.</title>
        <authorList>
            <consortium name="NISC Comparative Sequencing Program"/>
            <person name="Wegmann U."/>
            <person name="Louis P."/>
            <person name="Goesmann A."/>
            <person name="Henrissat B."/>
            <person name="Duncan S.H."/>
            <person name="Flint H.J."/>
        </authorList>
    </citation>
    <scope>NUCLEOTIDE SEQUENCE</scope>
    <source>
        <strain evidence="12">CGMCC 1.18437</strain>
    </source>
</reference>
<evidence type="ECO:0000256" key="4">
    <source>
        <dbReference type="ARBA" id="ARBA00023012"/>
    </source>
</evidence>
<name>A0A7W8KDI4_9DEIO</name>
<dbReference type="SUPFAM" id="SSF46785">
    <property type="entry name" value="Winged helix' DNA-binding domain"/>
    <property type="match status" value="1"/>
</dbReference>
<reference evidence="12" key="4">
    <citation type="submission" date="2024-05" db="EMBL/GenBank/DDBJ databases">
        <authorList>
            <person name="Sun Q."/>
            <person name="Zhou Y."/>
        </authorList>
    </citation>
    <scope>NUCLEOTIDE SEQUENCE</scope>
    <source>
        <strain evidence="12">CGMCC 1.18437</strain>
    </source>
</reference>
<evidence type="ECO:0000256" key="8">
    <source>
        <dbReference type="ARBA" id="ARBA00023163"/>
    </source>
</evidence>
<dbReference type="GO" id="GO:0000156">
    <property type="term" value="F:phosphorelay response regulator activity"/>
    <property type="evidence" value="ECO:0007669"/>
    <property type="project" value="TreeGrafter"/>
</dbReference>
<evidence type="ECO:0000256" key="10">
    <source>
        <dbReference type="PROSITE-ProRule" id="PRU00169"/>
    </source>
</evidence>
<dbReference type="InterPro" id="IPR001789">
    <property type="entry name" value="Sig_transdc_resp-reg_receiver"/>
</dbReference>
<evidence type="ECO:0000313" key="13">
    <source>
        <dbReference type="EMBL" id="MBB5376187.1"/>
    </source>
</evidence>
<dbReference type="Pfam" id="PF00072">
    <property type="entry name" value="Response_reg"/>
    <property type="match status" value="1"/>
</dbReference>
<protein>
    <recommendedName>
        <fullName evidence="9">Transcriptional regulatory protein</fullName>
    </recommendedName>
</protein>
<evidence type="ECO:0000256" key="6">
    <source>
        <dbReference type="ARBA" id="ARBA00023125"/>
    </source>
</evidence>
<dbReference type="SMART" id="SM00448">
    <property type="entry name" value="REC"/>
    <property type="match status" value="1"/>
</dbReference>
<dbReference type="PIRSF" id="PIRSF006171">
    <property type="entry name" value="RR_citrat_malat"/>
    <property type="match status" value="1"/>
</dbReference>
<dbReference type="EMBL" id="BNAJ01000003">
    <property type="protein sequence ID" value="GHF40132.1"/>
    <property type="molecule type" value="Genomic_DNA"/>
</dbReference>
<reference evidence="15" key="2">
    <citation type="journal article" date="2019" name="Int. J. Syst. Evol. Microbiol.">
        <title>The Global Catalogue of Microorganisms (GCM) 10K type strain sequencing project: providing services to taxonomists for standard genome sequencing and annotation.</title>
        <authorList>
            <consortium name="The Broad Institute Genomics Platform"/>
            <consortium name="The Broad Institute Genome Sequencing Center for Infectious Disease"/>
            <person name="Wu L."/>
            <person name="Ma J."/>
        </authorList>
    </citation>
    <scope>NUCLEOTIDE SEQUENCE [LARGE SCALE GENOMIC DNA]</scope>
    <source>
        <strain evidence="15">CGMCC 1.18437</strain>
    </source>
</reference>
<evidence type="ECO:0000256" key="2">
    <source>
        <dbReference type="ARBA" id="ARBA00022490"/>
    </source>
</evidence>
<dbReference type="GO" id="GO:0005737">
    <property type="term" value="C:cytoplasm"/>
    <property type="evidence" value="ECO:0007669"/>
    <property type="project" value="UniProtKB-SubCell"/>
</dbReference>
<dbReference type="RefSeq" id="WP_184110523.1">
    <property type="nucleotide sequence ID" value="NZ_BNAJ01000003.1"/>
</dbReference>
<comment type="subcellular location">
    <subcellularLocation>
        <location evidence="1 9">Cytoplasm</location>
    </subcellularLocation>
</comment>
<accession>A0A7W8KDI4</accession>
<evidence type="ECO:0000313" key="15">
    <source>
        <dbReference type="Proteomes" id="UP000619376"/>
    </source>
</evidence>
<evidence type="ECO:0000313" key="14">
    <source>
        <dbReference type="Proteomes" id="UP000539473"/>
    </source>
</evidence>
<dbReference type="PANTHER" id="PTHR45526:SF1">
    <property type="entry name" value="TRANSCRIPTIONAL REGULATORY PROTEIN DCUR-RELATED"/>
    <property type="match status" value="1"/>
</dbReference>
<evidence type="ECO:0000256" key="3">
    <source>
        <dbReference type="ARBA" id="ARBA00022553"/>
    </source>
</evidence>
<keyword evidence="8 9" id="KW-0804">Transcription</keyword>
<dbReference type="GO" id="GO:0003677">
    <property type="term" value="F:DNA binding"/>
    <property type="evidence" value="ECO:0007669"/>
    <property type="project" value="UniProtKB-KW"/>
</dbReference>